<organism evidence="2 3">
    <name type="scientific">Methanospirillum stamsii</name>
    <dbReference type="NCBI Taxonomy" id="1277351"/>
    <lineage>
        <taxon>Archaea</taxon>
        <taxon>Methanobacteriati</taxon>
        <taxon>Methanobacteriota</taxon>
        <taxon>Stenosarchaea group</taxon>
        <taxon>Methanomicrobia</taxon>
        <taxon>Methanomicrobiales</taxon>
        <taxon>Methanospirillaceae</taxon>
        <taxon>Methanospirillum</taxon>
    </lineage>
</organism>
<dbReference type="Gene3D" id="3.30.460.10">
    <property type="entry name" value="Beta Polymerase, domain 2"/>
    <property type="match status" value="1"/>
</dbReference>
<comment type="caution">
    <text evidence="2">The sequence shown here is derived from an EMBL/GenBank/DDBJ whole genome shotgun (WGS) entry which is preliminary data.</text>
</comment>
<feature type="domain" description="Polymerase beta nucleotidyltransferase" evidence="1">
    <location>
        <begin position="16"/>
        <end position="87"/>
    </location>
</feature>
<accession>A0A2V2NCY2</accession>
<dbReference type="OrthoDB" id="116277at2157"/>
<dbReference type="SUPFAM" id="SSF81301">
    <property type="entry name" value="Nucleotidyltransferase"/>
    <property type="match status" value="1"/>
</dbReference>
<dbReference type="PANTHER" id="PTHR43449">
    <property type="entry name" value="NUCLEOTIDYLTRANSFERASE"/>
    <property type="match status" value="1"/>
</dbReference>
<evidence type="ECO:0000313" key="3">
    <source>
        <dbReference type="Proteomes" id="UP000245934"/>
    </source>
</evidence>
<protein>
    <recommendedName>
        <fullName evidence="1">Polymerase beta nucleotidyltransferase domain-containing protein</fullName>
    </recommendedName>
</protein>
<dbReference type="Pfam" id="PF18765">
    <property type="entry name" value="Polbeta"/>
    <property type="match status" value="1"/>
</dbReference>
<dbReference type="InterPro" id="IPR041633">
    <property type="entry name" value="Polbeta"/>
</dbReference>
<name>A0A2V2NCY2_9EURY</name>
<dbReference type="RefSeq" id="WP_109939985.1">
    <property type="nucleotide sequence ID" value="NZ_CP176366.1"/>
</dbReference>
<dbReference type="InterPro" id="IPR043519">
    <property type="entry name" value="NT_sf"/>
</dbReference>
<sequence length="110" mass="12313">MDSWVESLISDLSEEIKKQGIQIAVIVLFGSQFDGTATNESDVDLAIVSPSFIGLSSLERRKEVKNSLRQIIKTYKVPVDLILLTPEEYENEKSLRMSFIRQGIPVSALV</sequence>
<proteinExistence type="predicted"/>
<evidence type="ECO:0000259" key="1">
    <source>
        <dbReference type="Pfam" id="PF18765"/>
    </source>
</evidence>
<evidence type="ECO:0000313" key="2">
    <source>
        <dbReference type="EMBL" id="PWR75466.1"/>
    </source>
</evidence>
<dbReference type="GeneID" id="97609604"/>
<gene>
    <name evidence="2" type="ORF">DLD82_04885</name>
</gene>
<keyword evidence="3" id="KW-1185">Reference proteome</keyword>
<dbReference type="AlphaFoldDB" id="A0A2V2NCY2"/>
<dbReference type="PANTHER" id="PTHR43449:SF1">
    <property type="entry name" value="POLYMERASE BETA NUCLEOTIDYLTRANSFERASE DOMAIN-CONTAINING PROTEIN"/>
    <property type="match status" value="1"/>
</dbReference>
<reference evidence="2 3" key="1">
    <citation type="submission" date="2018-05" db="EMBL/GenBank/DDBJ databases">
        <title>Draft genome of Methanospirillum stamsii Pt1.</title>
        <authorList>
            <person name="Dueholm M.S."/>
            <person name="Nielsen P.H."/>
            <person name="Bakmann L.F."/>
            <person name="Otzen D.E."/>
        </authorList>
    </citation>
    <scope>NUCLEOTIDE SEQUENCE [LARGE SCALE GENOMIC DNA]</scope>
    <source>
        <strain evidence="2 3">Pt1</strain>
    </source>
</reference>
<dbReference type="Proteomes" id="UP000245934">
    <property type="component" value="Unassembled WGS sequence"/>
</dbReference>
<dbReference type="EMBL" id="QGMZ01000010">
    <property type="protein sequence ID" value="PWR75466.1"/>
    <property type="molecule type" value="Genomic_DNA"/>
</dbReference>
<dbReference type="CDD" id="cd05403">
    <property type="entry name" value="NT_KNTase_like"/>
    <property type="match status" value="1"/>
</dbReference>